<keyword evidence="9" id="KW-0460">Magnesium</keyword>
<dbReference type="InterPro" id="IPR003442">
    <property type="entry name" value="T6A_TsaE"/>
</dbReference>
<evidence type="ECO:0000313" key="12">
    <source>
        <dbReference type="Proteomes" id="UP000051249"/>
    </source>
</evidence>
<dbReference type="NCBIfam" id="TIGR00150">
    <property type="entry name" value="T6A_YjeE"/>
    <property type="match status" value="1"/>
</dbReference>
<proteinExistence type="inferred from homology"/>
<gene>
    <name evidence="11" type="ORF">IV88_GL001379</name>
</gene>
<evidence type="ECO:0000256" key="3">
    <source>
        <dbReference type="ARBA" id="ARBA00019010"/>
    </source>
</evidence>
<evidence type="ECO:0000256" key="1">
    <source>
        <dbReference type="ARBA" id="ARBA00004496"/>
    </source>
</evidence>
<dbReference type="InterPro" id="IPR027417">
    <property type="entry name" value="P-loop_NTPase"/>
</dbReference>
<dbReference type="EMBL" id="JQCQ01000005">
    <property type="protein sequence ID" value="KRO25844.1"/>
    <property type="molecule type" value="Genomic_DNA"/>
</dbReference>
<dbReference type="GO" id="GO:0005524">
    <property type="term" value="F:ATP binding"/>
    <property type="evidence" value="ECO:0007669"/>
    <property type="project" value="UniProtKB-KW"/>
</dbReference>
<accession>A0A0R2NJB0</accession>
<evidence type="ECO:0000256" key="8">
    <source>
        <dbReference type="ARBA" id="ARBA00022840"/>
    </source>
</evidence>
<keyword evidence="12" id="KW-1185">Reference proteome</keyword>
<evidence type="ECO:0000256" key="6">
    <source>
        <dbReference type="ARBA" id="ARBA00022723"/>
    </source>
</evidence>
<evidence type="ECO:0000256" key="9">
    <source>
        <dbReference type="ARBA" id="ARBA00022842"/>
    </source>
</evidence>
<evidence type="ECO:0000256" key="10">
    <source>
        <dbReference type="ARBA" id="ARBA00032441"/>
    </source>
</evidence>
<keyword evidence="11" id="KW-0418">Kinase</keyword>
<dbReference type="GO" id="GO:0046872">
    <property type="term" value="F:metal ion binding"/>
    <property type="evidence" value="ECO:0007669"/>
    <property type="project" value="UniProtKB-KW"/>
</dbReference>
<keyword evidence="11" id="KW-0808">Transferase</keyword>
<organism evidence="11 12">
    <name type="scientific">Pediococcus argentinicus</name>
    <dbReference type="NCBI Taxonomy" id="480391"/>
    <lineage>
        <taxon>Bacteria</taxon>
        <taxon>Bacillati</taxon>
        <taxon>Bacillota</taxon>
        <taxon>Bacilli</taxon>
        <taxon>Lactobacillales</taxon>
        <taxon>Lactobacillaceae</taxon>
        <taxon>Pediococcus</taxon>
    </lineage>
</organism>
<sequence>MDTFQLEDEAQTIEFGNALGQLLKPNDVVLLDGDLGAGKTTLTKGIAQALGIKRYIKSPTYTIIHEYHDGKMPLFHMDAYRLEDGGAEDLGFEDYFNGDGITVVEWSEYIQDFLPDEFLTVHLERNHDNTKRFATVEPHGEHYNQISSELEHKLSDRRSNF</sequence>
<dbReference type="GO" id="GO:0005737">
    <property type="term" value="C:cytoplasm"/>
    <property type="evidence" value="ECO:0007669"/>
    <property type="project" value="UniProtKB-SubCell"/>
</dbReference>
<comment type="caution">
    <text evidence="11">The sequence shown here is derived from an EMBL/GenBank/DDBJ whole genome shotgun (WGS) entry which is preliminary data.</text>
</comment>
<comment type="similarity">
    <text evidence="2">Belongs to the TsaE family.</text>
</comment>
<keyword evidence="8" id="KW-0067">ATP-binding</keyword>
<dbReference type="GO" id="GO:0016301">
    <property type="term" value="F:kinase activity"/>
    <property type="evidence" value="ECO:0007669"/>
    <property type="project" value="UniProtKB-KW"/>
</dbReference>
<comment type="subcellular location">
    <subcellularLocation>
        <location evidence="1">Cytoplasm</location>
    </subcellularLocation>
</comment>
<dbReference type="OrthoDB" id="9815896at2"/>
<dbReference type="AlphaFoldDB" id="A0A0R2NJB0"/>
<dbReference type="Pfam" id="PF02367">
    <property type="entry name" value="TsaE"/>
    <property type="match status" value="1"/>
</dbReference>
<protein>
    <recommendedName>
        <fullName evidence="3">tRNA threonylcarbamoyladenosine biosynthesis protein TsaE</fullName>
    </recommendedName>
    <alternativeName>
        <fullName evidence="10">t(6)A37 threonylcarbamoyladenosine biosynthesis protein TsaE</fullName>
    </alternativeName>
</protein>
<evidence type="ECO:0000256" key="4">
    <source>
        <dbReference type="ARBA" id="ARBA00022490"/>
    </source>
</evidence>
<dbReference type="GO" id="GO:0002949">
    <property type="term" value="P:tRNA threonylcarbamoyladenosine modification"/>
    <property type="evidence" value="ECO:0007669"/>
    <property type="project" value="InterPro"/>
</dbReference>
<dbReference type="SUPFAM" id="SSF52540">
    <property type="entry name" value="P-loop containing nucleoside triphosphate hydrolases"/>
    <property type="match status" value="1"/>
</dbReference>
<evidence type="ECO:0000313" key="11">
    <source>
        <dbReference type="EMBL" id="KRO25844.1"/>
    </source>
</evidence>
<dbReference type="PATRIC" id="fig|480391.4.peg.1403"/>
<name>A0A0R2NJB0_9LACO</name>
<keyword evidence="7" id="KW-0547">Nucleotide-binding</keyword>
<keyword evidence="4" id="KW-0963">Cytoplasm</keyword>
<dbReference type="PANTHER" id="PTHR33540:SF2">
    <property type="entry name" value="TRNA THREONYLCARBAMOYLADENOSINE BIOSYNTHESIS PROTEIN TSAE"/>
    <property type="match status" value="1"/>
</dbReference>
<keyword evidence="6" id="KW-0479">Metal-binding</keyword>
<keyword evidence="5" id="KW-0819">tRNA processing</keyword>
<evidence type="ECO:0000256" key="5">
    <source>
        <dbReference type="ARBA" id="ARBA00022694"/>
    </source>
</evidence>
<evidence type="ECO:0000256" key="7">
    <source>
        <dbReference type="ARBA" id="ARBA00022741"/>
    </source>
</evidence>
<dbReference type="Proteomes" id="UP000051249">
    <property type="component" value="Unassembled WGS sequence"/>
</dbReference>
<dbReference type="PANTHER" id="PTHR33540">
    <property type="entry name" value="TRNA THREONYLCARBAMOYLADENOSINE BIOSYNTHESIS PROTEIN TSAE"/>
    <property type="match status" value="1"/>
</dbReference>
<dbReference type="Gene3D" id="3.40.50.300">
    <property type="entry name" value="P-loop containing nucleotide triphosphate hydrolases"/>
    <property type="match status" value="1"/>
</dbReference>
<dbReference type="RefSeq" id="WP_057798181.1">
    <property type="nucleotide sequence ID" value="NZ_BJZZ01000005.1"/>
</dbReference>
<reference evidence="11 12" key="1">
    <citation type="journal article" date="2015" name="Genome Announc.">
        <title>Expanding the biotechnology potential of lactobacilli through comparative genomics of 213 strains and associated genera.</title>
        <authorList>
            <person name="Sun Z."/>
            <person name="Harris H.M."/>
            <person name="McCann A."/>
            <person name="Guo C."/>
            <person name="Argimon S."/>
            <person name="Zhang W."/>
            <person name="Yang X."/>
            <person name="Jeffery I.B."/>
            <person name="Cooney J.C."/>
            <person name="Kagawa T.F."/>
            <person name="Liu W."/>
            <person name="Song Y."/>
            <person name="Salvetti E."/>
            <person name="Wrobel A."/>
            <person name="Rasinkangas P."/>
            <person name="Parkhill J."/>
            <person name="Rea M.C."/>
            <person name="O'Sullivan O."/>
            <person name="Ritari J."/>
            <person name="Douillard F.P."/>
            <person name="Paul Ross R."/>
            <person name="Yang R."/>
            <person name="Briner A.E."/>
            <person name="Felis G.E."/>
            <person name="de Vos W.M."/>
            <person name="Barrangou R."/>
            <person name="Klaenhammer T.R."/>
            <person name="Caufield P.W."/>
            <person name="Cui Y."/>
            <person name="Zhang H."/>
            <person name="O'Toole P.W."/>
        </authorList>
    </citation>
    <scope>NUCLEOTIDE SEQUENCE [LARGE SCALE GENOMIC DNA]</scope>
    <source>
        <strain evidence="11 12">DSM 23026</strain>
    </source>
</reference>
<evidence type="ECO:0000256" key="2">
    <source>
        <dbReference type="ARBA" id="ARBA00007599"/>
    </source>
</evidence>